<feature type="transmembrane region" description="Helical" evidence="5">
    <location>
        <begin position="292"/>
        <end position="311"/>
    </location>
</feature>
<evidence type="ECO:0000256" key="4">
    <source>
        <dbReference type="ARBA" id="ARBA00023136"/>
    </source>
</evidence>
<dbReference type="RefSeq" id="WP_077497915.1">
    <property type="nucleotide sequence ID" value="NZ_MLAG01000059.1"/>
</dbReference>
<evidence type="ECO:0000256" key="5">
    <source>
        <dbReference type="SAM" id="Phobius"/>
    </source>
</evidence>
<sequence length="488" mass="55052">MSRNVKSIKFNFIMNFILTVSNFLFPLITFPYVSRVLLPEGTGKVAFALSIISYFTIFASFGVATYGIRAIAQVRDDKDRSSKTMHELLLINIVSMFIVYIALAIAISVVPKFSVEKELFWVTSFFILFTILGAEWLYKGLEKYQYITIRTIIFKAVSLFLVFIFVKEKNDYIIFAFISIFAIVGSGVLNLINSRKLISYKLYQHYEFKKHLKPMFVLFLTSLAIAIYTSLDEGLLGLLSSPEQVGYYNAAVRVKGILFTLITSLGVVLLPRLSYYVENNMETEFHEALAKSTNFIIVIAASVVIFFTLFAKETILILAGENYMASIIPLQIVVWALILSAITNILGIQILLPLKKDKQLLFSVLCAATVDVIANVILVPKLAAVGTALSVIAAELSVLIVQIIILRQYIKILFSGLQLYKIITALLIAIACALFVREFVGNTSALIIFLCSSSVFFLAYFIILLLLKEKFIMYIYHTIYIKFISNRR</sequence>
<dbReference type="EMBL" id="MLAG01000059">
    <property type="protein sequence ID" value="OOF80673.1"/>
    <property type="molecule type" value="Genomic_DNA"/>
</dbReference>
<gene>
    <name evidence="6" type="ORF">BKG92_10365</name>
</gene>
<dbReference type="PANTHER" id="PTHR43424:SF1">
    <property type="entry name" value="LOCUS PUTATIVE PROTEIN 1-RELATED"/>
    <property type="match status" value="1"/>
</dbReference>
<evidence type="ECO:0000256" key="1">
    <source>
        <dbReference type="ARBA" id="ARBA00004141"/>
    </source>
</evidence>
<reference evidence="6 7" key="1">
    <citation type="submission" date="2016-10" db="EMBL/GenBank/DDBJ databases">
        <title>Rodentibacter gen. nov. and new species.</title>
        <authorList>
            <person name="Christensen H."/>
        </authorList>
    </citation>
    <scope>NUCLEOTIDE SEQUENCE [LARGE SCALE GENOMIC DNA]</scope>
    <source>
        <strain evidence="6 7">Ac81</strain>
    </source>
</reference>
<feature type="transmembrane region" description="Helical" evidence="5">
    <location>
        <begin position="251"/>
        <end position="271"/>
    </location>
</feature>
<evidence type="ECO:0000313" key="6">
    <source>
        <dbReference type="EMBL" id="OOF80673.1"/>
    </source>
</evidence>
<comment type="subcellular location">
    <subcellularLocation>
        <location evidence="1">Membrane</location>
        <topology evidence="1">Multi-pass membrane protein</topology>
    </subcellularLocation>
</comment>
<feature type="transmembrane region" description="Helical" evidence="5">
    <location>
        <begin position="323"/>
        <end position="348"/>
    </location>
</feature>
<feature type="transmembrane region" description="Helical" evidence="5">
    <location>
        <begin position="12"/>
        <end position="33"/>
    </location>
</feature>
<dbReference type="Proteomes" id="UP000188573">
    <property type="component" value="Unassembled WGS sequence"/>
</dbReference>
<dbReference type="CDD" id="cd13128">
    <property type="entry name" value="MATE_Wzx_like"/>
    <property type="match status" value="1"/>
</dbReference>
<feature type="transmembrane region" description="Helical" evidence="5">
    <location>
        <begin position="119"/>
        <end position="138"/>
    </location>
</feature>
<keyword evidence="4 5" id="KW-0472">Membrane</keyword>
<evidence type="ECO:0000313" key="7">
    <source>
        <dbReference type="Proteomes" id="UP000188573"/>
    </source>
</evidence>
<keyword evidence="7" id="KW-1185">Reference proteome</keyword>
<dbReference type="PANTHER" id="PTHR43424">
    <property type="entry name" value="LOCUS PUTATIVE PROTEIN 1-RELATED"/>
    <property type="match status" value="1"/>
</dbReference>
<feature type="transmembrane region" description="Helical" evidence="5">
    <location>
        <begin position="360"/>
        <end position="378"/>
    </location>
</feature>
<dbReference type="AlphaFoldDB" id="A0A1V3KU52"/>
<dbReference type="InterPro" id="IPR052556">
    <property type="entry name" value="PolySynth_Transporter"/>
</dbReference>
<feature type="transmembrane region" description="Helical" evidence="5">
    <location>
        <begin position="88"/>
        <end position="107"/>
    </location>
</feature>
<feature type="transmembrane region" description="Helical" evidence="5">
    <location>
        <begin position="418"/>
        <end position="440"/>
    </location>
</feature>
<dbReference type="GO" id="GO:0016020">
    <property type="term" value="C:membrane"/>
    <property type="evidence" value="ECO:0007669"/>
    <property type="project" value="UniProtKB-SubCell"/>
</dbReference>
<comment type="caution">
    <text evidence="6">The sequence shown here is derived from an EMBL/GenBank/DDBJ whole genome shotgun (WGS) entry which is preliminary data.</text>
</comment>
<proteinExistence type="predicted"/>
<dbReference type="InterPro" id="IPR002797">
    <property type="entry name" value="Polysacc_synth"/>
</dbReference>
<feature type="transmembrane region" description="Helical" evidence="5">
    <location>
        <begin position="45"/>
        <end position="68"/>
    </location>
</feature>
<dbReference type="Pfam" id="PF01943">
    <property type="entry name" value="Polysacc_synt"/>
    <property type="match status" value="1"/>
</dbReference>
<evidence type="ECO:0000256" key="3">
    <source>
        <dbReference type="ARBA" id="ARBA00022989"/>
    </source>
</evidence>
<feature type="transmembrane region" description="Helical" evidence="5">
    <location>
        <begin position="212"/>
        <end position="231"/>
    </location>
</feature>
<protein>
    <submittedName>
        <fullName evidence="6">O-unit flippase</fullName>
    </submittedName>
</protein>
<feature type="transmembrane region" description="Helical" evidence="5">
    <location>
        <begin position="172"/>
        <end position="192"/>
    </location>
</feature>
<name>A0A1V3KU52_9PAST</name>
<feature type="transmembrane region" description="Helical" evidence="5">
    <location>
        <begin position="384"/>
        <end position="406"/>
    </location>
</feature>
<keyword evidence="2 5" id="KW-0812">Transmembrane</keyword>
<organism evidence="6 7">
    <name type="scientific">Rodentibacter ratti</name>
    <dbReference type="NCBI Taxonomy" id="1906745"/>
    <lineage>
        <taxon>Bacteria</taxon>
        <taxon>Pseudomonadati</taxon>
        <taxon>Pseudomonadota</taxon>
        <taxon>Gammaproteobacteria</taxon>
        <taxon>Pasteurellales</taxon>
        <taxon>Pasteurellaceae</taxon>
        <taxon>Rodentibacter</taxon>
    </lineage>
</organism>
<keyword evidence="3 5" id="KW-1133">Transmembrane helix</keyword>
<accession>A0A1V3KU52</accession>
<feature type="transmembrane region" description="Helical" evidence="5">
    <location>
        <begin position="147"/>
        <end position="166"/>
    </location>
</feature>
<feature type="transmembrane region" description="Helical" evidence="5">
    <location>
        <begin position="446"/>
        <end position="467"/>
    </location>
</feature>
<evidence type="ECO:0000256" key="2">
    <source>
        <dbReference type="ARBA" id="ARBA00022692"/>
    </source>
</evidence>